<proteinExistence type="predicted"/>
<dbReference type="Proteomes" id="UP000320762">
    <property type="component" value="Unassembled WGS sequence"/>
</dbReference>
<evidence type="ECO:0000313" key="2">
    <source>
        <dbReference type="EMBL" id="TRM64194.1"/>
    </source>
</evidence>
<comment type="caution">
    <text evidence="2">The sequence shown here is derived from an EMBL/GenBank/DDBJ whole genome shotgun (WGS) entry which is preliminary data.</text>
</comment>
<dbReference type="EMBL" id="VDMD01000007">
    <property type="protein sequence ID" value="TRM64194.1"/>
    <property type="molecule type" value="Genomic_DNA"/>
</dbReference>
<reference evidence="2 3" key="1">
    <citation type="journal article" date="2019" name="New Phytol.">
        <title>Comparative genomics reveals unique wood-decay strategies and fruiting body development in the Schizophyllaceae.</title>
        <authorList>
            <person name="Almasi E."/>
            <person name="Sahu N."/>
            <person name="Krizsan K."/>
            <person name="Balint B."/>
            <person name="Kovacs G.M."/>
            <person name="Kiss B."/>
            <person name="Cseklye J."/>
            <person name="Drula E."/>
            <person name="Henrissat B."/>
            <person name="Nagy I."/>
            <person name="Chovatia M."/>
            <person name="Adam C."/>
            <person name="LaButti K."/>
            <person name="Lipzen A."/>
            <person name="Riley R."/>
            <person name="Grigoriev I.V."/>
            <person name="Nagy L.G."/>
        </authorList>
    </citation>
    <scope>NUCLEOTIDE SEQUENCE [LARGE SCALE GENOMIC DNA]</scope>
    <source>
        <strain evidence="2 3">NL-1724</strain>
    </source>
</reference>
<dbReference type="Gene3D" id="1.20.1280.50">
    <property type="match status" value="1"/>
</dbReference>
<evidence type="ECO:0000259" key="1">
    <source>
        <dbReference type="PROSITE" id="PS50181"/>
    </source>
</evidence>
<sequence>MDIYADVARVSRSFFDRFPGGILGAFWGTPAVTPTIPRSPLNIDQLPVEMLHKVACLLDKPDLVSLVRVSARWQAIVEPILWRDLPCLLPLVRLLDLDIIVERYPFIAECEARVTTVSTEQPEKMPQEVWHDHPNVLRLASHVRTLLVHPISDFGSSVKLDTFDPRQRTFMMFPLFKAVCVSLMKDKLQLFPRLRTLEIGSPIKHGFPGKLLEPFINPGLASVVTHCQISQFNYIDRSSINNFQFFEWSVRIYSEQGMLPPIVVRRSLLLDPTISAMTGQIGSLRTLKLRLLYSQDLHVLLAPGAQCLRSLDLDIKVLADPVDTYGLRGLQYLKVRKQSMAFACALLGSSHMEEIDLLEAISVDSHAIAQVLTKIRHDCQANVLRRVCIHENDLPARSRRARAAAAERQTWHIARCHLDALAPFHGLVEVDIRTSGELLMSDDDWAAVVSRWCSLRIFKVEQFLIGQSPLVTGTESPLPGSTLSALLPFATYCPELEELSFQLHATTIPTLAAPQQVQSQIRLRELNVGCNSGINANPALVSDFLHILFPSLRSVKVVPKPADLDAWAQVQGQVRAT</sequence>
<dbReference type="PROSITE" id="PS50181">
    <property type="entry name" value="FBOX"/>
    <property type="match status" value="1"/>
</dbReference>
<dbReference type="Pfam" id="PF12937">
    <property type="entry name" value="F-box-like"/>
    <property type="match status" value="1"/>
</dbReference>
<dbReference type="InterPro" id="IPR036047">
    <property type="entry name" value="F-box-like_dom_sf"/>
</dbReference>
<dbReference type="SUPFAM" id="SSF81383">
    <property type="entry name" value="F-box domain"/>
    <property type="match status" value="1"/>
</dbReference>
<feature type="domain" description="F-box" evidence="1">
    <location>
        <begin position="40"/>
        <end position="85"/>
    </location>
</feature>
<name>A0A550CHE5_9AGAR</name>
<organism evidence="2 3">
    <name type="scientific">Schizophyllum amplum</name>
    <dbReference type="NCBI Taxonomy" id="97359"/>
    <lineage>
        <taxon>Eukaryota</taxon>
        <taxon>Fungi</taxon>
        <taxon>Dikarya</taxon>
        <taxon>Basidiomycota</taxon>
        <taxon>Agaricomycotina</taxon>
        <taxon>Agaricomycetes</taxon>
        <taxon>Agaricomycetidae</taxon>
        <taxon>Agaricales</taxon>
        <taxon>Schizophyllaceae</taxon>
        <taxon>Schizophyllum</taxon>
    </lineage>
</organism>
<accession>A0A550CHE5</accession>
<dbReference type="OrthoDB" id="3057220at2759"/>
<gene>
    <name evidence="2" type="ORF">BD626DRAFT_491048</name>
</gene>
<dbReference type="InterPro" id="IPR001810">
    <property type="entry name" value="F-box_dom"/>
</dbReference>
<evidence type="ECO:0000313" key="3">
    <source>
        <dbReference type="Proteomes" id="UP000320762"/>
    </source>
</evidence>
<protein>
    <recommendedName>
        <fullName evidence="1">F-box domain-containing protein</fullName>
    </recommendedName>
</protein>
<keyword evidence="3" id="KW-1185">Reference proteome</keyword>
<dbReference type="AlphaFoldDB" id="A0A550CHE5"/>